<keyword evidence="1" id="KW-0812">Transmembrane</keyword>
<dbReference type="AlphaFoldDB" id="A0AAN8JN84"/>
<feature type="transmembrane region" description="Helical" evidence="1">
    <location>
        <begin position="25"/>
        <end position="42"/>
    </location>
</feature>
<dbReference type="InterPro" id="IPR011735">
    <property type="entry name" value="WlaTC/HtrL_glycosyltransf"/>
</dbReference>
<name>A0AAN8JN84_PATCE</name>
<reference evidence="2 3" key="1">
    <citation type="submission" date="2024-01" db="EMBL/GenBank/DDBJ databases">
        <title>The genome of the rayed Mediterranean limpet Patella caerulea (Linnaeus, 1758).</title>
        <authorList>
            <person name="Anh-Thu Weber A."/>
            <person name="Halstead-Nussloch G."/>
        </authorList>
    </citation>
    <scope>NUCLEOTIDE SEQUENCE [LARGE SCALE GENOMIC DNA]</scope>
    <source>
        <strain evidence="2">AATW-2023a</strain>
        <tissue evidence="2">Whole specimen</tissue>
    </source>
</reference>
<dbReference type="EMBL" id="JAZGQO010000008">
    <property type="protein sequence ID" value="KAK6179286.1"/>
    <property type="molecule type" value="Genomic_DNA"/>
</dbReference>
<keyword evidence="1" id="KW-1133">Transmembrane helix</keyword>
<keyword evidence="3" id="KW-1185">Reference proteome</keyword>
<evidence type="ECO:0000313" key="3">
    <source>
        <dbReference type="Proteomes" id="UP001347796"/>
    </source>
</evidence>
<dbReference type="Proteomes" id="UP001347796">
    <property type="component" value="Unassembled WGS sequence"/>
</dbReference>
<evidence type="ECO:0000256" key="1">
    <source>
        <dbReference type="SAM" id="Phobius"/>
    </source>
</evidence>
<sequence length="364" mass="42388">MKNLLPNYIVTTFLHNGKRYTQRRIILASVLLLFSGLVYLIYHVTFNIGIWYGNPYVGTWCRYEKVPKFAVKHEPDEITVVTSLFDLGLVKKGNGLLDYHSPFKYKQWVRPFSKLTNPVVVFVEDDETAQYVKKVRSCIPTTHTKIIKVKRKDLWAFSLFRQIKDIYSQSVYPKHYPYTTSAEFSCLTHAKYEFLLNVTQENYFKTPYFAWVDVTAFRKLDESGTGIFKLIPPSKFDREKVGFTQVGPHDPHLDLDFVMMYRAVWVSGSMVLGTNSTIKRFVQVYKKSVESLLDKGLANTDEHIIYAMYTQKMKQPDRVKIHAYRCHQGQLGLMGKDAYYYCLLYLCKYTWENIHGGVASKIGL</sequence>
<dbReference type="Pfam" id="PF09612">
    <property type="entry name" value="HtrL_YibB"/>
    <property type="match status" value="1"/>
</dbReference>
<organism evidence="2 3">
    <name type="scientific">Patella caerulea</name>
    <name type="common">Rayed Mediterranean limpet</name>
    <dbReference type="NCBI Taxonomy" id="87958"/>
    <lineage>
        <taxon>Eukaryota</taxon>
        <taxon>Metazoa</taxon>
        <taxon>Spiralia</taxon>
        <taxon>Lophotrochozoa</taxon>
        <taxon>Mollusca</taxon>
        <taxon>Gastropoda</taxon>
        <taxon>Patellogastropoda</taxon>
        <taxon>Patelloidea</taxon>
        <taxon>Patellidae</taxon>
        <taxon>Patella</taxon>
    </lineage>
</organism>
<protein>
    <submittedName>
        <fullName evidence="2">Uncharacterized protein</fullName>
    </submittedName>
</protein>
<keyword evidence="1" id="KW-0472">Membrane</keyword>
<evidence type="ECO:0000313" key="2">
    <source>
        <dbReference type="EMBL" id="KAK6179286.1"/>
    </source>
</evidence>
<proteinExistence type="predicted"/>
<accession>A0AAN8JN84</accession>
<gene>
    <name evidence="2" type="ORF">SNE40_011681</name>
</gene>
<comment type="caution">
    <text evidence="2">The sequence shown here is derived from an EMBL/GenBank/DDBJ whole genome shotgun (WGS) entry which is preliminary data.</text>
</comment>